<keyword evidence="4" id="KW-1185">Reference proteome</keyword>
<organism evidence="3 4">
    <name type="scientific">Frankia canadensis</name>
    <dbReference type="NCBI Taxonomy" id="1836972"/>
    <lineage>
        <taxon>Bacteria</taxon>
        <taxon>Bacillati</taxon>
        <taxon>Actinomycetota</taxon>
        <taxon>Actinomycetes</taxon>
        <taxon>Frankiales</taxon>
        <taxon>Frankiaceae</taxon>
        <taxon>Frankia</taxon>
    </lineage>
</organism>
<evidence type="ECO:0000256" key="2">
    <source>
        <dbReference type="SAM" id="Phobius"/>
    </source>
</evidence>
<evidence type="ECO:0000256" key="1">
    <source>
        <dbReference type="SAM" id="MobiDB-lite"/>
    </source>
</evidence>
<feature type="transmembrane region" description="Helical" evidence="2">
    <location>
        <begin position="163"/>
        <end position="183"/>
    </location>
</feature>
<dbReference type="OrthoDB" id="3579673at2"/>
<keyword evidence="2" id="KW-0812">Transmembrane</keyword>
<accession>A0A2I2KP10</accession>
<evidence type="ECO:0000313" key="4">
    <source>
        <dbReference type="Proteomes" id="UP000234331"/>
    </source>
</evidence>
<feature type="transmembrane region" description="Helical" evidence="2">
    <location>
        <begin position="104"/>
        <end position="123"/>
    </location>
</feature>
<evidence type="ECO:0000313" key="3">
    <source>
        <dbReference type="EMBL" id="SNQ47386.1"/>
    </source>
</evidence>
<feature type="transmembrane region" description="Helical" evidence="2">
    <location>
        <begin position="190"/>
        <end position="208"/>
    </location>
</feature>
<name>A0A2I2KP10_9ACTN</name>
<keyword evidence="2" id="KW-1133">Transmembrane helix</keyword>
<keyword evidence="2" id="KW-0472">Membrane</keyword>
<feature type="transmembrane region" description="Helical" evidence="2">
    <location>
        <begin position="362"/>
        <end position="380"/>
    </location>
</feature>
<dbReference type="EMBL" id="FZMO01000098">
    <property type="protein sequence ID" value="SNQ47386.1"/>
    <property type="molecule type" value="Genomic_DNA"/>
</dbReference>
<dbReference type="Proteomes" id="UP000234331">
    <property type="component" value="Unassembled WGS sequence"/>
</dbReference>
<feature type="region of interest" description="Disordered" evidence="1">
    <location>
        <begin position="301"/>
        <end position="322"/>
    </location>
</feature>
<feature type="transmembrane region" description="Helical" evidence="2">
    <location>
        <begin position="56"/>
        <end position="83"/>
    </location>
</feature>
<dbReference type="RefSeq" id="WP_101831254.1">
    <property type="nucleotide sequence ID" value="NZ_FZMO01000098.1"/>
</dbReference>
<proteinExistence type="predicted"/>
<protein>
    <recommendedName>
        <fullName evidence="5">Transmembrane transport protein</fullName>
    </recommendedName>
</protein>
<evidence type="ECO:0008006" key="5">
    <source>
        <dbReference type="Google" id="ProtNLM"/>
    </source>
</evidence>
<reference evidence="3 4" key="1">
    <citation type="submission" date="2017-06" db="EMBL/GenBank/DDBJ databases">
        <authorList>
            <person name="Kim H.J."/>
            <person name="Triplett B.A."/>
        </authorList>
    </citation>
    <scope>NUCLEOTIDE SEQUENCE [LARGE SCALE GENOMIC DNA]</scope>
    <source>
        <strain evidence="3">FRACA_ARgP5</strain>
    </source>
</reference>
<gene>
    <name evidence="3" type="ORF">FRACA_1870002</name>
</gene>
<sequence>MIWLSWRQLRTQAAVVLTALAALAITLAATRGQLSHLAASAGEGFLDAAGARRADSWLYLVTLVVVLVTPGVLGVFWGAPLVARELEAGTHRLAWTQSVTRTRWLATRLGVSTLAAAAAAGVLGQVARWWCAPIDTAVRAGHGNGGLLSQPRMSPVIFDARGLVPLGYAAFAVVLGVTVGMLVRRTVPAMALTLAVYVAVQIAVPLLVRPHLASPSHATSAITADTLHGFRGSGPPDAGGRIDALMVDVTAADAAGAWMLSSRTVDAAGKVVSPLPSTLADCLGVPDRAVGPDPVDPAAGGVRAGGLPPRGERVVAGGPAPAERQAGTREKACFAAIAQRGWQQKVTYHPDSHYWPLQGAETGLYLALTTLLAALCFWRIRRLS</sequence>
<dbReference type="AlphaFoldDB" id="A0A2I2KP10"/>